<feature type="coiled-coil region" evidence="1">
    <location>
        <begin position="310"/>
        <end position="347"/>
    </location>
</feature>
<feature type="compositionally biased region" description="Basic and acidic residues" evidence="2">
    <location>
        <begin position="282"/>
        <end position="293"/>
    </location>
</feature>
<reference evidence="6" key="1">
    <citation type="submission" date="2016-06" db="UniProtKB">
        <authorList>
            <consortium name="WormBaseParasite"/>
        </authorList>
    </citation>
    <scope>IDENTIFICATION</scope>
</reference>
<evidence type="ECO:0000256" key="2">
    <source>
        <dbReference type="SAM" id="MobiDB-lite"/>
    </source>
</evidence>
<dbReference type="OrthoDB" id="292964at2759"/>
<feature type="region of interest" description="Disordered" evidence="2">
    <location>
        <begin position="113"/>
        <end position="135"/>
    </location>
</feature>
<keyword evidence="5" id="KW-1185">Reference proteome</keyword>
<dbReference type="InterPro" id="IPR001763">
    <property type="entry name" value="Rhodanese-like_dom"/>
</dbReference>
<feature type="domain" description="Rhodanese" evidence="3">
    <location>
        <begin position="140"/>
        <end position="277"/>
    </location>
</feature>
<evidence type="ECO:0000313" key="6">
    <source>
        <dbReference type="WBParaSite" id="ECPE_0001023901-mRNA-1"/>
    </source>
</evidence>
<feature type="region of interest" description="Disordered" evidence="2">
    <location>
        <begin position="423"/>
        <end position="553"/>
    </location>
</feature>
<feature type="region of interest" description="Disordered" evidence="2">
    <location>
        <begin position="282"/>
        <end position="307"/>
    </location>
</feature>
<dbReference type="GO" id="GO:0016579">
    <property type="term" value="P:protein deubiquitination"/>
    <property type="evidence" value="ECO:0007669"/>
    <property type="project" value="UniProtKB-ARBA"/>
</dbReference>
<feature type="compositionally biased region" description="Polar residues" evidence="2">
    <location>
        <begin position="423"/>
        <end position="437"/>
    </location>
</feature>
<accession>A0A183ATC2</accession>
<proteinExistence type="predicted"/>
<dbReference type="Proteomes" id="UP000272942">
    <property type="component" value="Unassembled WGS sequence"/>
</dbReference>
<dbReference type="SUPFAM" id="SSF52821">
    <property type="entry name" value="Rhodanese/Cell cycle control phosphatase"/>
    <property type="match status" value="1"/>
</dbReference>
<evidence type="ECO:0000313" key="4">
    <source>
        <dbReference type="EMBL" id="VDP86669.1"/>
    </source>
</evidence>
<dbReference type="InterPro" id="IPR036873">
    <property type="entry name" value="Rhodanese-like_dom_sf"/>
</dbReference>
<name>A0A183ATC2_9TREM</name>
<organism evidence="6">
    <name type="scientific">Echinostoma caproni</name>
    <dbReference type="NCBI Taxonomy" id="27848"/>
    <lineage>
        <taxon>Eukaryota</taxon>
        <taxon>Metazoa</taxon>
        <taxon>Spiralia</taxon>
        <taxon>Lophotrochozoa</taxon>
        <taxon>Platyhelminthes</taxon>
        <taxon>Trematoda</taxon>
        <taxon>Digenea</taxon>
        <taxon>Plagiorchiida</taxon>
        <taxon>Echinostomata</taxon>
        <taxon>Echinostomatoidea</taxon>
        <taxon>Echinostomatidae</taxon>
        <taxon>Echinostoma</taxon>
    </lineage>
</organism>
<dbReference type="Gene3D" id="3.40.250.10">
    <property type="entry name" value="Rhodanese-like domain"/>
    <property type="match status" value="1"/>
</dbReference>
<protein>
    <submittedName>
        <fullName evidence="6">Rhodanese domain-containing protein</fullName>
    </submittedName>
</protein>
<evidence type="ECO:0000256" key="1">
    <source>
        <dbReference type="SAM" id="Coils"/>
    </source>
</evidence>
<feature type="compositionally biased region" description="Low complexity" evidence="2">
    <location>
        <begin position="451"/>
        <end position="466"/>
    </location>
</feature>
<dbReference type="Gene3D" id="1.20.58.80">
    <property type="entry name" value="Phosphotransferase system, lactose/cellobiose-type IIA subunit"/>
    <property type="match status" value="1"/>
</dbReference>
<gene>
    <name evidence="4" type="ORF">ECPE_LOCUS10207</name>
</gene>
<evidence type="ECO:0000259" key="3">
    <source>
        <dbReference type="SMART" id="SM00450"/>
    </source>
</evidence>
<dbReference type="InterPro" id="IPR015063">
    <property type="entry name" value="USP8_dimer"/>
</dbReference>
<dbReference type="AlphaFoldDB" id="A0A183ATC2"/>
<feature type="region of interest" description="Disordered" evidence="2">
    <location>
        <begin position="355"/>
        <end position="406"/>
    </location>
</feature>
<feature type="compositionally biased region" description="Polar residues" evidence="2">
    <location>
        <begin position="534"/>
        <end position="553"/>
    </location>
</feature>
<evidence type="ECO:0000313" key="5">
    <source>
        <dbReference type="Proteomes" id="UP000272942"/>
    </source>
</evidence>
<dbReference type="EMBL" id="UZAN01048682">
    <property type="protein sequence ID" value="VDP86669.1"/>
    <property type="molecule type" value="Genomic_DNA"/>
</dbReference>
<dbReference type="SUPFAM" id="SSF140856">
    <property type="entry name" value="USP8 N-terminal domain-like"/>
    <property type="match status" value="1"/>
</dbReference>
<sequence>MTKKSLYKATCLAELNKLASKPVTFNSPQVVQKTMDECFQRAMQCRQRDEEAAYIFLMRYFDCYERLKFLAGNTVKSSLFNTNLKRQTLLAMDYLERLHKSLEERYEAVRKAHSDPLQLPTPPGNVTAPPTKEPTGWISVTELTSQMRKKKDTLLIFDLRSAANYEKCHIKWNSMINFPAEQNLTRGTTFTIISTTLSNGPFHAHWKNRGKFDQIVLLDDNSGSGMTDIPIANALPRSHPLILMKDAIYKWDASSIVKTEPLILSGGMREFLLRYAPLTTSPDHRIDQSDHDTSSVGTGLPASSIDYPDMAAKDKEFEEAQRRRKRLEELEEEARRKKIEAAELEASTLKQAALAAVRGESRTVRTPNSLPSKEEHKTNQGLNDMNAVFPQEPTPRASADSPSELDLEERLRVLRVCKPRLSTTTVASKSTESNEPTLLQPPPQVDRTRKPSVLSSNSPNSLDVLPQPSSVERGRDSGERVPTNGLPHSASSQEISSPFVPINEIGPDRIESDVTGMSRHGTDHAPLGSRLGQAMSNVDLSTSSKSKLIPSNQ</sequence>
<keyword evidence="1" id="KW-0175">Coiled coil</keyword>
<dbReference type="SMART" id="SM00450">
    <property type="entry name" value="RHOD"/>
    <property type="match status" value="1"/>
</dbReference>
<dbReference type="Pfam" id="PF08969">
    <property type="entry name" value="USP8_dimer"/>
    <property type="match status" value="1"/>
</dbReference>
<dbReference type="WBParaSite" id="ECPE_0001023901-mRNA-1">
    <property type="protein sequence ID" value="ECPE_0001023901-mRNA-1"/>
    <property type="gene ID" value="ECPE_0001023901"/>
</dbReference>
<reference evidence="4 5" key="2">
    <citation type="submission" date="2018-11" db="EMBL/GenBank/DDBJ databases">
        <authorList>
            <consortium name="Pathogen Informatics"/>
        </authorList>
    </citation>
    <scope>NUCLEOTIDE SEQUENCE [LARGE SCALE GENOMIC DNA]</scope>
    <source>
        <strain evidence="4 5">Egypt</strain>
    </source>
</reference>